<dbReference type="PANTHER" id="PTHR15462">
    <property type="entry name" value="SERINE PROTEASE"/>
    <property type="match status" value="1"/>
</dbReference>
<dbReference type="PROSITE" id="PS50240">
    <property type="entry name" value="TRYPSIN_DOM"/>
    <property type="match status" value="1"/>
</dbReference>
<evidence type="ECO:0000256" key="1">
    <source>
        <dbReference type="ARBA" id="ARBA00008764"/>
    </source>
</evidence>
<dbReference type="Proteomes" id="UP000193061">
    <property type="component" value="Unassembled WGS sequence"/>
</dbReference>
<dbReference type="InterPro" id="IPR050966">
    <property type="entry name" value="Glutamyl_endopeptidase"/>
</dbReference>
<dbReference type="Pfam" id="PF13365">
    <property type="entry name" value="Trypsin_2"/>
    <property type="match status" value="1"/>
</dbReference>
<evidence type="ECO:0000259" key="8">
    <source>
        <dbReference type="PROSITE" id="PS50240"/>
    </source>
</evidence>
<dbReference type="PROSITE" id="PS00134">
    <property type="entry name" value="TRYPSIN_HIS"/>
    <property type="match status" value="1"/>
</dbReference>
<dbReference type="InterPro" id="IPR043504">
    <property type="entry name" value="Peptidase_S1_PA_chymotrypsin"/>
</dbReference>
<dbReference type="GO" id="GO:0004252">
    <property type="term" value="F:serine-type endopeptidase activity"/>
    <property type="evidence" value="ECO:0007669"/>
    <property type="project" value="InterPro"/>
</dbReference>
<dbReference type="AlphaFoldDB" id="A0A1X6ZQM5"/>
<proteinExistence type="inferred from homology"/>
<sequence length="264" mass="28304">MKLFTFISALCLLTTGALAQGSGLVRLTDIDDLFGWEAVGRVEQSGEGYCTGVLIASDLVLTAAHCVYDQNDRLLSTDKLQFRAGLRDGVSVADRAVSQIAAHQQFNPRAGVSAHFVRYDVALLRLESPISSFTAAPFALHKGHSKGSRVSVVSYGRGRDAALSWQRDCGVLGRSQELVSFDCNVTYGSSGAPVFLKENGRGRILSLVSVSRFGGGPRKAWGMELPNRVQELKRDLRANRPAPGIGFGQGGGGFKREKVNSNGS</sequence>
<organism evidence="9 10">
    <name type="scientific">Roseovarius albus</name>
    <dbReference type="NCBI Taxonomy" id="1247867"/>
    <lineage>
        <taxon>Bacteria</taxon>
        <taxon>Pseudomonadati</taxon>
        <taxon>Pseudomonadota</taxon>
        <taxon>Alphaproteobacteria</taxon>
        <taxon>Rhodobacterales</taxon>
        <taxon>Roseobacteraceae</taxon>
        <taxon>Roseovarius</taxon>
    </lineage>
</organism>
<accession>A0A1X6ZQM5</accession>
<feature type="signal peptide" evidence="6">
    <location>
        <begin position="1"/>
        <end position="19"/>
    </location>
</feature>
<dbReference type="EMBL" id="FWFX01000010">
    <property type="protein sequence ID" value="SLN58668.1"/>
    <property type="molecule type" value="Genomic_DNA"/>
</dbReference>
<evidence type="ECO:0000256" key="5">
    <source>
        <dbReference type="ARBA" id="ARBA00022825"/>
    </source>
</evidence>
<evidence type="ECO:0000256" key="2">
    <source>
        <dbReference type="ARBA" id="ARBA00022670"/>
    </source>
</evidence>
<reference evidence="9 10" key="1">
    <citation type="submission" date="2017-03" db="EMBL/GenBank/DDBJ databases">
        <authorList>
            <person name="Afonso C.L."/>
            <person name="Miller P.J."/>
            <person name="Scott M.A."/>
            <person name="Spackman E."/>
            <person name="Goraichik I."/>
            <person name="Dimitrov K.M."/>
            <person name="Suarez D.L."/>
            <person name="Swayne D.E."/>
        </authorList>
    </citation>
    <scope>NUCLEOTIDE SEQUENCE [LARGE SCALE GENOMIC DNA]</scope>
    <source>
        <strain evidence="9 10">CECT 7450</strain>
    </source>
</reference>
<gene>
    <name evidence="9" type="ORF">ROA7450_03023</name>
</gene>
<keyword evidence="10" id="KW-1185">Reference proteome</keyword>
<keyword evidence="5 6" id="KW-0720">Serine protease</keyword>
<dbReference type="RefSeq" id="WP_143534471.1">
    <property type="nucleotide sequence ID" value="NZ_FWFX01000010.1"/>
</dbReference>
<evidence type="ECO:0000313" key="9">
    <source>
        <dbReference type="EMBL" id="SLN58668.1"/>
    </source>
</evidence>
<evidence type="ECO:0000256" key="3">
    <source>
        <dbReference type="ARBA" id="ARBA00022729"/>
    </source>
</evidence>
<dbReference type="InterPro" id="IPR009003">
    <property type="entry name" value="Peptidase_S1_PA"/>
</dbReference>
<evidence type="ECO:0000256" key="6">
    <source>
        <dbReference type="RuleBase" id="RU004296"/>
    </source>
</evidence>
<keyword evidence="2 6" id="KW-0645">Protease</keyword>
<keyword evidence="4 6" id="KW-0378">Hydrolase</keyword>
<comment type="similarity">
    <text evidence="1 6">Belongs to the peptidase S1B family.</text>
</comment>
<name>A0A1X6ZQM5_9RHOB</name>
<dbReference type="PRINTS" id="PR00839">
    <property type="entry name" value="V8PROTEASE"/>
</dbReference>
<dbReference type="GO" id="GO:0006508">
    <property type="term" value="P:proteolysis"/>
    <property type="evidence" value="ECO:0007669"/>
    <property type="project" value="UniProtKB-KW"/>
</dbReference>
<evidence type="ECO:0000256" key="7">
    <source>
        <dbReference type="SAM" id="MobiDB-lite"/>
    </source>
</evidence>
<dbReference type="PANTHER" id="PTHR15462:SF8">
    <property type="entry name" value="SERINE PROTEASE"/>
    <property type="match status" value="1"/>
</dbReference>
<evidence type="ECO:0000313" key="10">
    <source>
        <dbReference type="Proteomes" id="UP000193061"/>
    </source>
</evidence>
<feature type="region of interest" description="Disordered" evidence="7">
    <location>
        <begin position="240"/>
        <end position="264"/>
    </location>
</feature>
<dbReference type="SUPFAM" id="SSF50494">
    <property type="entry name" value="Trypsin-like serine proteases"/>
    <property type="match status" value="1"/>
</dbReference>
<protein>
    <recommendedName>
        <fullName evidence="6">Serine protease</fullName>
        <ecNumber evidence="6">3.4.21.-</ecNumber>
    </recommendedName>
</protein>
<dbReference type="InterPro" id="IPR008256">
    <property type="entry name" value="Peptidase_S1B"/>
</dbReference>
<feature type="domain" description="Peptidase S1" evidence="8">
    <location>
        <begin position="18"/>
        <end position="264"/>
    </location>
</feature>
<keyword evidence="3 6" id="KW-0732">Signal</keyword>
<dbReference type="InterPro" id="IPR018114">
    <property type="entry name" value="TRYPSIN_HIS"/>
</dbReference>
<evidence type="ECO:0000256" key="4">
    <source>
        <dbReference type="ARBA" id="ARBA00022801"/>
    </source>
</evidence>
<feature type="compositionally biased region" description="Basic and acidic residues" evidence="7">
    <location>
        <begin position="254"/>
        <end position="264"/>
    </location>
</feature>
<dbReference type="InterPro" id="IPR001254">
    <property type="entry name" value="Trypsin_dom"/>
</dbReference>
<dbReference type="Gene3D" id="2.40.10.10">
    <property type="entry name" value="Trypsin-like serine proteases"/>
    <property type="match status" value="2"/>
</dbReference>
<feature type="chain" id="PRO_5011828666" description="Serine protease" evidence="6">
    <location>
        <begin position="20"/>
        <end position="264"/>
    </location>
</feature>
<dbReference type="OrthoDB" id="267336at2"/>
<dbReference type="EC" id="3.4.21.-" evidence="6"/>